<dbReference type="PANTHER" id="PTHR24223">
    <property type="entry name" value="ATP-BINDING CASSETTE SUB-FAMILY C"/>
    <property type="match status" value="1"/>
</dbReference>
<evidence type="ECO:0000259" key="12">
    <source>
        <dbReference type="PROSITE" id="PS50893"/>
    </source>
</evidence>
<dbReference type="InterPro" id="IPR027417">
    <property type="entry name" value="P-loop_NTPase"/>
</dbReference>
<dbReference type="FunFam" id="1.20.1560.10:FF:000010">
    <property type="entry name" value="Multidrug resistance-associated ABC transporter"/>
    <property type="match status" value="1"/>
</dbReference>
<dbReference type="GO" id="GO:0140359">
    <property type="term" value="F:ABC-type transporter activity"/>
    <property type="evidence" value="ECO:0007669"/>
    <property type="project" value="InterPro"/>
</dbReference>
<keyword evidence="5" id="KW-0677">Repeat</keyword>
<feature type="transmembrane region" description="Helical" evidence="11">
    <location>
        <begin position="170"/>
        <end position="191"/>
    </location>
</feature>
<evidence type="ECO:0000313" key="14">
    <source>
        <dbReference type="EMBL" id="KAK0424596.1"/>
    </source>
</evidence>
<keyword evidence="15" id="KW-1185">Reference proteome</keyword>
<evidence type="ECO:0000256" key="5">
    <source>
        <dbReference type="ARBA" id="ARBA00022737"/>
    </source>
</evidence>
<feature type="transmembrane region" description="Helical" evidence="11">
    <location>
        <begin position="335"/>
        <end position="355"/>
    </location>
</feature>
<dbReference type="PROSITE" id="PS50893">
    <property type="entry name" value="ABC_TRANSPORTER_2"/>
    <property type="match status" value="2"/>
</dbReference>
<feature type="transmembrane region" description="Helical" evidence="11">
    <location>
        <begin position="941"/>
        <end position="960"/>
    </location>
</feature>
<accession>A0AA39IHS0</accession>
<feature type="transmembrane region" description="Helical" evidence="11">
    <location>
        <begin position="1205"/>
        <end position="1224"/>
    </location>
</feature>
<feature type="transmembrane region" description="Helical" evidence="11">
    <location>
        <begin position="1177"/>
        <end position="1199"/>
    </location>
</feature>
<dbReference type="GO" id="GO:0005774">
    <property type="term" value="C:vacuolar membrane"/>
    <property type="evidence" value="ECO:0007669"/>
    <property type="project" value="UniProtKB-SubCell"/>
</dbReference>
<evidence type="ECO:0000259" key="13">
    <source>
        <dbReference type="PROSITE" id="PS50929"/>
    </source>
</evidence>
<dbReference type="PROSITE" id="PS50929">
    <property type="entry name" value="ABC_TM1F"/>
    <property type="match status" value="2"/>
</dbReference>
<name>A0AA39IHS0_9BILA</name>
<feature type="transmembrane region" description="Helical" evidence="11">
    <location>
        <begin position="439"/>
        <end position="460"/>
    </location>
</feature>
<keyword evidence="9 11" id="KW-0472">Membrane</keyword>
<evidence type="ECO:0000256" key="9">
    <source>
        <dbReference type="ARBA" id="ARBA00023136"/>
    </source>
</evidence>
<comment type="similarity">
    <text evidence="2">Belongs to the ABC transporter superfamily. ABCC family. Conjugate transporter (TC 3.A.1.208) subfamily.</text>
</comment>
<dbReference type="SUPFAM" id="SSF90123">
    <property type="entry name" value="ABC transporter transmembrane region"/>
    <property type="match status" value="2"/>
</dbReference>
<keyword evidence="7" id="KW-0067">ATP-binding</keyword>
<dbReference type="InterPro" id="IPR050173">
    <property type="entry name" value="ABC_transporter_C-like"/>
</dbReference>
<dbReference type="PANTHER" id="PTHR24223:SF443">
    <property type="entry name" value="MULTIDRUG-RESISTANCE LIKE PROTEIN 1, ISOFORM I"/>
    <property type="match status" value="1"/>
</dbReference>
<dbReference type="EMBL" id="JAUCMV010000001">
    <property type="protein sequence ID" value="KAK0424596.1"/>
    <property type="molecule type" value="Genomic_DNA"/>
</dbReference>
<dbReference type="InterPro" id="IPR036640">
    <property type="entry name" value="ABC1_TM_sf"/>
</dbReference>
<dbReference type="Proteomes" id="UP001175271">
    <property type="component" value="Unassembled WGS sequence"/>
</dbReference>
<dbReference type="FunFam" id="3.40.50.300:FF:000074">
    <property type="entry name" value="Multidrug resistance-associated protein 5 isoform 1"/>
    <property type="match status" value="1"/>
</dbReference>
<dbReference type="SUPFAM" id="SSF52540">
    <property type="entry name" value="P-loop containing nucleoside triphosphate hydrolases"/>
    <property type="match status" value="2"/>
</dbReference>
<comment type="subcellular location">
    <subcellularLocation>
        <location evidence="1">Vacuole membrane</location>
        <topology evidence="1">Multi-pass membrane protein</topology>
    </subcellularLocation>
</comment>
<evidence type="ECO:0000256" key="8">
    <source>
        <dbReference type="ARBA" id="ARBA00022989"/>
    </source>
</evidence>
<dbReference type="InterPro" id="IPR017871">
    <property type="entry name" value="ABC_transporter-like_CS"/>
</dbReference>
<dbReference type="CDD" id="cd03244">
    <property type="entry name" value="ABCC_MRP_domain2"/>
    <property type="match status" value="1"/>
</dbReference>
<feature type="transmembrane region" description="Helical" evidence="11">
    <location>
        <begin position="1092"/>
        <end position="1112"/>
    </location>
</feature>
<dbReference type="FunFam" id="1.20.1560.10:FF:000006">
    <property type="entry name" value="ATP-binding cassette, sub-family C (CFTR/MRP), member 9"/>
    <property type="match status" value="1"/>
</dbReference>
<evidence type="ECO:0000256" key="10">
    <source>
        <dbReference type="SAM" id="MobiDB-lite"/>
    </source>
</evidence>
<feature type="region of interest" description="Disordered" evidence="10">
    <location>
        <begin position="1250"/>
        <end position="1271"/>
    </location>
</feature>
<keyword evidence="3" id="KW-0813">Transport</keyword>
<dbReference type="CDD" id="cd03250">
    <property type="entry name" value="ABCC_MRP_domain1"/>
    <property type="match status" value="1"/>
</dbReference>
<keyword evidence="8 11" id="KW-1133">Transmembrane helix</keyword>
<dbReference type="Gene3D" id="3.40.50.300">
    <property type="entry name" value="P-loop containing nucleotide triphosphate hydrolases"/>
    <property type="match status" value="2"/>
</dbReference>
<feature type="domain" description="ABC transporter" evidence="12">
    <location>
        <begin position="1274"/>
        <end position="1508"/>
    </location>
</feature>
<feature type="transmembrane region" description="Helical" evidence="11">
    <location>
        <begin position="109"/>
        <end position="127"/>
    </location>
</feature>
<evidence type="ECO:0000256" key="7">
    <source>
        <dbReference type="ARBA" id="ARBA00022840"/>
    </source>
</evidence>
<protein>
    <submittedName>
        <fullName evidence="14">Uncharacterized protein</fullName>
    </submittedName>
</protein>
<keyword evidence="4 11" id="KW-0812">Transmembrane</keyword>
<evidence type="ECO:0000256" key="1">
    <source>
        <dbReference type="ARBA" id="ARBA00004128"/>
    </source>
</evidence>
<dbReference type="CDD" id="cd18603">
    <property type="entry name" value="ABC_6TM_MRP1_2_3_6_D2_like"/>
    <property type="match status" value="1"/>
</dbReference>
<evidence type="ECO:0000256" key="6">
    <source>
        <dbReference type="ARBA" id="ARBA00022741"/>
    </source>
</evidence>
<feature type="transmembrane region" description="Helical" evidence="11">
    <location>
        <begin position="295"/>
        <end position="315"/>
    </location>
</feature>
<feature type="transmembrane region" description="Helical" evidence="11">
    <location>
        <begin position="79"/>
        <end position="103"/>
    </location>
</feature>
<dbReference type="GO" id="GO:0016887">
    <property type="term" value="F:ATP hydrolysis activity"/>
    <property type="evidence" value="ECO:0007669"/>
    <property type="project" value="InterPro"/>
</dbReference>
<evidence type="ECO:0000256" key="3">
    <source>
        <dbReference type="ARBA" id="ARBA00022448"/>
    </source>
</evidence>
<dbReference type="PROSITE" id="PS00211">
    <property type="entry name" value="ABC_TRANSPORTER_1"/>
    <property type="match status" value="2"/>
</dbReference>
<dbReference type="Pfam" id="PF00005">
    <property type="entry name" value="ABC_tran"/>
    <property type="match status" value="2"/>
</dbReference>
<feature type="domain" description="ABC transmembrane type-1" evidence="13">
    <location>
        <begin position="951"/>
        <end position="1236"/>
    </location>
</feature>
<sequence length="1513" mass="169828">MHSVTDDKMIQSAFCETDFEPSIFLNGTWALPNPSECLQQSVLRLIPGVLLLLGAPLLVCRSRYSSESRGTTEHLSCLVYFKLALSFLLLVNGVLLATAAFSAHLVSSFFHIFFVSHLTLAFALTVLCYRRGVFSSGVLFFYFFVLALSSVAEFRFRIEKYLVQGDADGILFYVTVPFFPIAAVQTVFYCFSDYRWSLLTDDKQTPELKSSILSQLMMSWFTPLISRGYRRPLVSDDVWNLQEAQRSSVLVQRFSSFWESEKHPSEAQRESDSDPLIEEERDKEKSVLLPLYRTFWADVLVIVILSGTYSIVLFLEPYFIGKIVTFVGDASEPAWMGLTWTTGLVISEVAILILYRQYFYRINYLSVNLSSTLISTIYTKALKLANEARRNRTVGEIVNLMSVDVDVFMEFTYDMVTLWTAPLSVIVATLMLYKLLGAAAFVAVAAMCINVVPYTVFYSFKKEKYDDERMKIRDTRVKTTNEVLGGIKAVKMYTWEDSVKKTVNSLRDREIGILRKTAFVTAGLHITYGCIQFFVVGITLAVFVFLDPEHNVVTPHVAFVTISILRNVDSPIIELAFVAGTFVKFMVSNKRVKSFLNEKELDNYVETEPTEEGIISVKNASFYWEKGARMTLRDVTVAVMSGELVAVVGEVGCGKSSLIAALLGEMTKESGSVHVAGSVAYVPQQAWIQNATLKNNVLFGKPLDEKYYDEVIEACALKPDLEMLAAGDMTEIGERGINLSGGQKQRVSLARAVYSQRDVFLLDDPLSAVDAHVGKHLFERVISSETGLLRGKTRILVTHGVHFLKHCDRVIVLKGIWLPEQGTYQELITARGAFAEFLEEFVTKAIERRRTTSTSAVSCDEEEEDDEVKEVISDLGAFSPEMKRRFESQLSHVSRTSGEHKAHVVAHETEVLKESDDEDGRLIEEESVEKGQVKLSVYANYIRACGSLMTFLFFLSYVVCGASRFLQSMWLVDWSNDQAASSNGSHVETAFENLGIYVGYVAAEALAHAGECIIVAIGTLHASRVLHKALLNNVIRLPMSFFDTTPLGRIINRFSKDVSVVDEDFPRYLGDATFSVYETIISLIIIVRSSIYTLPLVVVVLFVNVFFMRYYIRASRQIRRLYSTAKSPIYSHFQESLQGAASIRSYGSCERFLLESQKRTDESQSLFYYMRVANQWVTIRLILMGHMIIACAALSAVFIRGTTTMSAGIVGLALLNSVNFYNFLAMALRLMSGVESNAVSIERVEEYSHVPTEAPADSEEEKRPPPEWPRSGAIHIEDLQLRYREGLDLVLRGISVEIRDGEKIGIVGRTGAGKSSLTLALFRIVEADSGRILIDGRDIATLGLRELRSKLTIVPQDPVLFSGSFRMNLDPFGEFDDARLWEALRVASLRDFVESLPERLEHEVAEGGENLSVGQRQLVCLARAVLHRTRILVLDEAAAALDLETDALIQRTIREHFRQCTVLTIAHRLNTVVDNDRLLVLERGQVKEFDSPHNLLADRDSLFHSMAKEAGLV</sequence>
<dbReference type="SMART" id="SM00382">
    <property type="entry name" value="AAA"/>
    <property type="match status" value="2"/>
</dbReference>
<dbReference type="GO" id="GO:0005524">
    <property type="term" value="F:ATP binding"/>
    <property type="evidence" value="ECO:0007669"/>
    <property type="project" value="UniProtKB-KW"/>
</dbReference>
<reference evidence="14" key="1">
    <citation type="submission" date="2023-06" db="EMBL/GenBank/DDBJ databases">
        <title>Genomic analysis of the entomopathogenic nematode Steinernema hermaphroditum.</title>
        <authorList>
            <person name="Schwarz E.M."/>
            <person name="Heppert J.K."/>
            <person name="Baniya A."/>
            <person name="Schwartz H.T."/>
            <person name="Tan C.-H."/>
            <person name="Antoshechkin I."/>
            <person name="Sternberg P.W."/>
            <person name="Goodrich-Blair H."/>
            <person name="Dillman A.R."/>
        </authorList>
    </citation>
    <scope>NUCLEOTIDE SEQUENCE</scope>
    <source>
        <strain evidence="14">PS9179</strain>
        <tissue evidence="14">Whole animal</tissue>
    </source>
</reference>
<proteinExistence type="inferred from homology"/>
<feature type="transmembrane region" description="Helical" evidence="11">
    <location>
        <begin position="139"/>
        <end position="158"/>
    </location>
</feature>
<dbReference type="InterPro" id="IPR003439">
    <property type="entry name" value="ABC_transporter-like_ATP-bd"/>
</dbReference>
<dbReference type="InterPro" id="IPR011527">
    <property type="entry name" value="ABC1_TM_dom"/>
</dbReference>
<evidence type="ECO:0000256" key="11">
    <source>
        <dbReference type="SAM" id="Phobius"/>
    </source>
</evidence>
<feature type="domain" description="ABC transporter" evidence="12">
    <location>
        <begin position="615"/>
        <end position="840"/>
    </location>
</feature>
<dbReference type="InterPro" id="IPR003593">
    <property type="entry name" value="AAA+_ATPase"/>
</dbReference>
<dbReference type="Gene3D" id="1.20.1560.10">
    <property type="entry name" value="ABC transporter type 1, transmembrane domain"/>
    <property type="match status" value="2"/>
</dbReference>
<gene>
    <name evidence="14" type="ORF">QR680_008742</name>
</gene>
<feature type="domain" description="ABC transmembrane type-1" evidence="13">
    <location>
        <begin position="300"/>
        <end position="584"/>
    </location>
</feature>
<feature type="transmembrane region" description="Helical" evidence="11">
    <location>
        <begin position="411"/>
        <end position="433"/>
    </location>
</feature>
<evidence type="ECO:0000256" key="2">
    <source>
        <dbReference type="ARBA" id="ARBA00009726"/>
    </source>
</evidence>
<organism evidence="14 15">
    <name type="scientific">Steinernema hermaphroditum</name>
    <dbReference type="NCBI Taxonomy" id="289476"/>
    <lineage>
        <taxon>Eukaryota</taxon>
        <taxon>Metazoa</taxon>
        <taxon>Ecdysozoa</taxon>
        <taxon>Nematoda</taxon>
        <taxon>Chromadorea</taxon>
        <taxon>Rhabditida</taxon>
        <taxon>Tylenchina</taxon>
        <taxon>Panagrolaimomorpha</taxon>
        <taxon>Strongyloidoidea</taxon>
        <taxon>Steinernematidae</taxon>
        <taxon>Steinernema</taxon>
    </lineage>
</organism>
<comment type="caution">
    <text evidence="14">The sequence shown here is derived from an EMBL/GenBank/DDBJ whole genome shotgun (WGS) entry which is preliminary data.</text>
</comment>
<evidence type="ECO:0000313" key="15">
    <source>
        <dbReference type="Proteomes" id="UP001175271"/>
    </source>
</evidence>
<dbReference type="Pfam" id="PF00664">
    <property type="entry name" value="ABC_membrane"/>
    <property type="match status" value="2"/>
</dbReference>
<feature type="transmembrane region" description="Helical" evidence="11">
    <location>
        <begin position="517"/>
        <end position="546"/>
    </location>
</feature>
<evidence type="ECO:0000256" key="4">
    <source>
        <dbReference type="ARBA" id="ARBA00022692"/>
    </source>
</evidence>
<dbReference type="FunFam" id="3.40.50.300:FF:000293">
    <property type="entry name" value="ATP binding cassette subfamily C member 1"/>
    <property type="match status" value="1"/>
</dbReference>
<keyword evidence="6" id="KW-0547">Nucleotide-binding</keyword>